<dbReference type="eggNOG" id="ENOG502S4UA">
    <property type="taxonomic scope" value="Eukaryota"/>
</dbReference>
<feature type="transmembrane region" description="Helical" evidence="1">
    <location>
        <begin position="171"/>
        <end position="197"/>
    </location>
</feature>
<proteinExistence type="predicted"/>
<evidence type="ECO:0000256" key="1">
    <source>
        <dbReference type="SAM" id="Phobius"/>
    </source>
</evidence>
<evidence type="ECO:0000313" key="3">
    <source>
        <dbReference type="EMBL" id="CCH62148.1"/>
    </source>
</evidence>
<dbReference type="OrthoDB" id="4480814at2759"/>
<keyword evidence="1" id="KW-1133">Transmembrane helix</keyword>
<dbReference type="InterPro" id="IPR009571">
    <property type="entry name" value="SUR7/Rim9-like_fungi"/>
</dbReference>
<dbReference type="KEGG" id="tbl:TBLA_0G02060"/>
<feature type="transmembrane region" description="Helical" evidence="1">
    <location>
        <begin position="217"/>
        <end position="239"/>
    </location>
</feature>
<dbReference type="Proteomes" id="UP000002866">
    <property type="component" value="Chromosome 7"/>
</dbReference>
<dbReference type="GO" id="GO:0005886">
    <property type="term" value="C:plasma membrane"/>
    <property type="evidence" value="ECO:0007669"/>
    <property type="project" value="EnsemblFungi"/>
</dbReference>
<accession>I2H6Z6</accession>
<feature type="signal peptide" evidence="2">
    <location>
        <begin position="1"/>
        <end position="21"/>
    </location>
</feature>
<reference evidence="3 4" key="1">
    <citation type="journal article" date="2011" name="Proc. Natl. Acad. Sci. U.S.A.">
        <title>Evolutionary erosion of yeast sex chromosomes by mating-type switching accidents.</title>
        <authorList>
            <person name="Gordon J.L."/>
            <person name="Armisen D."/>
            <person name="Proux-Wera E."/>
            <person name="Oheigeartaigh S.S."/>
            <person name="Byrne K.P."/>
            <person name="Wolfe K.H."/>
        </authorList>
    </citation>
    <scope>NUCLEOTIDE SEQUENCE [LARGE SCALE GENOMIC DNA]</scope>
    <source>
        <strain evidence="4">ATCC 34711 / CBS 6284 / DSM 70876 / NBRC 10599 / NRRL Y-10934 / UCD 77-7</strain>
    </source>
</reference>
<dbReference type="GO" id="GO:0031505">
    <property type="term" value="P:fungal-type cell wall organization"/>
    <property type="evidence" value="ECO:0007669"/>
    <property type="project" value="EnsemblFungi"/>
</dbReference>
<dbReference type="AlphaFoldDB" id="I2H6Z6"/>
<name>I2H6Z6_HENB6</name>
<dbReference type="PANTHER" id="PTHR28019:SF2">
    <property type="entry name" value="CELL MEMBRANE PROTEIN YLR413W-RELATED"/>
    <property type="match status" value="1"/>
</dbReference>
<feature type="chain" id="PRO_5003660538" description="Protein PUN1" evidence="2">
    <location>
        <begin position="22"/>
        <end position="267"/>
    </location>
</feature>
<keyword evidence="2" id="KW-0732">Signal</keyword>
<dbReference type="Pfam" id="PF06687">
    <property type="entry name" value="SUR7"/>
    <property type="match status" value="1"/>
</dbReference>
<dbReference type="EMBL" id="HE806322">
    <property type="protein sequence ID" value="CCH62148.1"/>
    <property type="molecule type" value="Genomic_DNA"/>
</dbReference>
<dbReference type="FunCoup" id="I2H6Z6">
    <property type="interactions" value="96"/>
</dbReference>
<keyword evidence="1" id="KW-0812">Transmembrane</keyword>
<dbReference type="InterPro" id="IPR052413">
    <property type="entry name" value="SUR7_domain"/>
</dbReference>
<keyword evidence="1" id="KW-0472">Membrane</keyword>
<dbReference type="PROSITE" id="PS51257">
    <property type="entry name" value="PROKAR_LIPOPROTEIN"/>
    <property type="match status" value="1"/>
</dbReference>
<dbReference type="PANTHER" id="PTHR28019">
    <property type="entry name" value="CELL MEMBRANE PROTEIN YLR413W-RELATED"/>
    <property type="match status" value="1"/>
</dbReference>
<evidence type="ECO:0008006" key="5">
    <source>
        <dbReference type="Google" id="ProtNLM"/>
    </source>
</evidence>
<dbReference type="InParanoid" id="I2H6Z6"/>
<evidence type="ECO:0000256" key="2">
    <source>
        <dbReference type="SAM" id="SignalP"/>
    </source>
</evidence>
<dbReference type="RefSeq" id="XP_004181667.1">
    <property type="nucleotide sequence ID" value="XM_004181619.1"/>
</dbReference>
<feature type="transmembrane region" description="Helical" evidence="1">
    <location>
        <begin position="131"/>
        <end position="159"/>
    </location>
</feature>
<sequence length="267" mass="29457">MANTFRLLLAGLFTFCAMILAAISCAGSTSAYVPIDRIYTSQISLKNLEQAVIFPNIKDNSIFNNLPSYVNVGLWSFCEADANAKVTKCKTQSGIQTFNLQQVLFELIDSPELTSYADVLLPQKLQDKKGYYNRLVTCMFVCTLLGVLISFLALIINIVRLCAQTRVLTWLGRFLSLCAFFAILIAAATSSGTYIYIRQILNKNAAEYGIRMRLGGVFYGLIWGACGSSLLALIFWGSVRDGPLGWMRGRRGSPMPNGGAPEKRLIL</sequence>
<dbReference type="GO" id="GO:0051285">
    <property type="term" value="C:cell cortex of cell tip"/>
    <property type="evidence" value="ECO:0007669"/>
    <property type="project" value="TreeGrafter"/>
</dbReference>
<organism evidence="3 4">
    <name type="scientific">Henningerozyma blattae (strain ATCC 34711 / CBS 6284 / DSM 70876 / NBRC 10599 / NRRL Y-10934 / UCD 77-7)</name>
    <name type="common">Yeast</name>
    <name type="synonym">Tetrapisispora blattae</name>
    <dbReference type="NCBI Taxonomy" id="1071380"/>
    <lineage>
        <taxon>Eukaryota</taxon>
        <taxon>Fungi</taxon>
        <taxon>Dikarya</taxon>
        <taxon>Ascomycota</taxon>
        <taxon>Saccharomycotina</taxon>
        <taxon>Saccharomycetes</taxon>
        <taxon>Saccharomycetales</taxon>
        <taxon>Saccharomycetaceae</taxon>
        <taxon>Henningerozyma</taxon>
    </lineage>
</organism>
<evidence type="ECO:0000313" key="4">
    <source>
        <dbReference type="Proteomes" id="UP000002866"/>
    </source>
</evidence>
<gene>
    <name evidence="3" type="primary">TBLA0G02060</name>
    <name evidence="3" type="ORF">TBLA_0G02060</name>
</gene>
<dbReference type="GeneID" id="14497280"/>
<dbReference type="HOGENOM" id="CLU_1147965_0_0_1"/>
<dbReference type="OMA" id="MIFICTI"/>
<protein>
    <recommendedName>
        <fullName evidence="5">Protein PUN1</fullName>
    </recommendedName>
</protein>
<keyword evidence="4" id="KW-1185">Reference proteome</keyword>